<name>A0ABU9EEB7_9BACT</name>
<keyword evidence="3" id="KW-1185">Reference proteome</keyword>
<sequence length="114" mass="12694">MSERELDLLKGTLELLVLTALAGGREHHGFELLDRIRAGTDEALVVEEGALYPALHRMQKRGWLAATWGVSEKGRRAKYYRLTPAGAEALDRERNSWARYVEAVASLARSSEAS</sequence>
<evidence type="ECO:0000313" key="3">
    <source>
        <dbReference type="Proteomes" id="UP001484239"/>
    </source>
</evidence>
<dbReference type="InterPro" id="IPR052509">
    <property type="entry name" value="Metal_resp_DNA-bind_regulator"/>
</dbReference>
<dbReference type="PANTHER" id="PTHR33169">
    <property type="entry name" value="PADR-FAMILY TRANSCRIPTIONAL REGULATOR"/>
    <property type="match status" value="1"/>
</dbReference>
<gene>
    <name evidence="2" type="ORF">WI372_15880</name>
</gene>
<dbReference type="InterPro" id="IPR005149">
    <property type="entry name" value="Tscrpt_reg_PadR_N"/>
</dbReference>
<dbReference type="NCBIfam" id="TIGR03433">
    <property type="entry name" value="padR_acidobact"/>
    <property type="match status" value="1"/>
</dbReference>
<dbReference type="Gene3D" id="1.10.10.10">
    <property type="entry name" value="Winged helix-like DNA-binding domain superfamily/Winged helix DNA-binding domain"/>
    <property type="match status" value="1"/>
</dbReference>
<proteinExistence type="predicted"/>
<evidence type="ECO:0000313" key="2">
    <source>
        <dbReference type="EMBL" id="MEK9502474.1"/>
    </source>
</evidence>
<dbReference type="InterPro" id="IPR036388">
    <property type="entry name" value="WH-like_DNA-bd_sf"/>
</dbReference>
<dbReference type="InterPro" id="IPR017799">
    <property type="entry name" value="Tscrpt_reg_PadR_acidobac-type"/>
</dbReference>
<reference evidence="2 3" key="1">
    <citation type="submission" date="2024-02" db="EMBL/GenBank/DDBJ databases">
        <title>A novel Gemmatimonadota bacterium.</title>
        <authorList>
            <person name="Du Z.-J."/>
            <person name="Ye Y.-Q."/>
        </authorList>
    </citation>
    <scope>NUCLEOTIDE SEQUENCE [LARGE SCALE GENOMIC DNA]</scope>
    <source>
        <strain evidence="2 3">DH-20</strain>
    </source>
</reference>
<dbReference type="InterPro" id="IPR036390">
    <property type="entry name" value="WH_DNA-bd_sf"/>
</dbReference>
<dbReference type="Proteomes" id="UP001484239">
    <property type="component" value="Unassembled WGS sequence"/>
</dbReference>
<accession>A0ABU9EEB7</accession>
<feature type="domain" description="Transcription regulator PadR N-terminal" evidence="1">
    <location>
        <begin position="18"/>
        <end position="91"/>
    </location>
</feature>
<dbReference type="EMBL" id="JBBHLI010000011">
    <property type="protein sequence ID" value="MEK9502474.1"/>
    <property type="molecule type" value="Genomic_DNA"/>
</dbReference>
<protein>
    <submittedName>
        <fullName evidence="2">PadR family transcriptional regulator</fullName>
    </submittedName>
</protein>
<comment type="caution">
    <text evidence="2">The sequence shown here is derived from an EMBL/GenBank/DDBJ whole genome shotgun (WGS) entry which is preliminary data.</text>
</comment>
<dbReference type="PANTHER" id="PTHR33169:SF14">
    <property type="entry name" value="TRANSCRIPTIONAL REGULATOR RV3488"/>
    <property type="match status" value="1"/>
</dbReference>
<dbReference type="RefSeq" id="WP_405283886.1">
    <property type="nucleotide sequence ID" value="NZ_CP144380.1"/>
</dbReference>
<organism evidence="2 3">
    <name type="scientific">Gaopeijia maritima</name>
    <dbReference type="NCBI Taxonomy" id="3119007"/>
    <lineage>
        <taxon>Bacteria</taxon>
        <taxon>Pseudomonadati</taxon>
        <taxon>Gemmatimonadota</taxon>
        <taxon>Longimicrobiia</taxon>
        <taxon>Gaopeijiales</taxon>
        <taxon>Gaopeijiaceae</taxon>
        <taxon>Gaopeijia</taxon>
    </lineage>
</organism>
<evidence type="ECO:0000259" key="1">
    <source>
        <dbReference type="Pfam" id="PF03551"/>
    </source>
</evidence>
<dbReference type="Pfam" id="PF03551">
    <property type="entry name" value="PadR"/>
    <property type="match status" value="1"/>
</dbReference>
<dbReference type="SUPFAM" id="SSF46785">
    <property type="entry name" value="Winged helix' DNA-binding domain"/>
    <property type="match status" value="1"/>
</dbReference>